<organism evidence="4 5">
    <name type="scientific">Dentipellis fragilis</name>
    <dbReference type="NCBI Taxonomy" id="205917"/>
    <lineage>
        <taxon>Eukaryota</taxon>
        <taxon>Fungi</taxon>
        <taxon>Dikarya</taxon>
        <taxon>Basidiomycota</taxon>
        <taxon>Agaricomycotina</taxon>
        <taxon>Agaricomycetes</taxon>
        <taxon>Russulales</taxon>
        <taxon>Hericiaceae</taxon>
        <taxon>Dentipellis</taxon>
    </lineage>
</organism>
<evidence type="ECO:0000313" key="5">
    <source>
        <dbReference type="Proteomes" id="UP000298327"/>
    </source>
</evidence>
<gene>
    <name evidence="4" type="ORF">EVG20_g1091</name>
</gene>
<name>A0A4Y9ZDM8_9AGAM</name>
<reference evidence="4 5" key="1">
    <citation type="submission" date="2019-02" db="EMBL/GenBank/DDBJ databases">
        <title>Genome sequencing of the rare red list fungi Dentipellis fragilis.</title>
        <authorList>
            <person name="Buettner E."/>
            <person name="Kellner H."/>
        </authorList>
    </citation>
    <scope>NUCLEOTIDE SEQUENCE [LARGE SCALE GENOMIC DNA]</scope>
    <source>
        <strain evidence="4 5">DSM 105465</strain>
    </source>
</reference>
<evidence type="ECO:0000313" key="4">
    <source>
        <dbReference type="EMBL" id="TFY71931.1"/>
    </source>
</evidence>
<keyword evidence="3" id="KW-0732">Signal</keyword>
<dbReference type="EMBL" id="SEOQ01000031">
    <property type="protein sequence ID" value="TFY71931.1"/>
    <property type="molecule type" value="Genomic_DNA"/>
</dbReference>
<dbReference type="Proteomes" id="UP000298327">
    <property type="component" value="Unassembled WGS sequence"/>
</dbReference>
<dbReference type="AlphaFoldDB" id="A0A4Y9ZDM8"/>
<keyword evidence="2" id="KW-1133">Transmembrane helix</keyword>
<proteinExistence type="predicted"/>
<feature type="signal peptide" evidence="3">
    <location>
        <begin position="1"/>
        <end position="25"/>
    </location>
</feature>
<comment type="caution">
    <text evidence="4">The sequence shown here is derived from an EMBL/GenBank/DDBJ whole genome shotgun (WGS) entry which is preliminary data.</text>
</comment>
<evidence type="ECO:0000256" key="2">
    <source>
        <dbReference type="SAM" id="Phobius"/>
    </source>
</evidence>
<sequence>MVLAHPASVFTLCVLLFIAIPIASAQYLVNGQVFTCGLAIVDAPAPNSTYHAGSGIPIAIDVSGDGKLPSQAAIPGSNLATGFDSLELYLVSTQTGVNLTVSSGPGYLTQESGSTVKHLNFALPNCVTAGQYNVRPVLFILRLLGSHINQQSFFSITPIPISIENTNFNGPCQNGTNTLQSLPQPESPPSQNPFINTTNMAPLDTSSTSAGTSLSSSTSTQLVIVTPTPSSSPSSPASPSSNTTPPTPIMTLTLGPSGVILPPSSMPASGPAGNVTGAPTTATVTATDTVTFVLLSVTTAVTTAPGQTVGFTTIITATATTSAIVSQGSSGSFGFSPINSALSVYSIPFIVSVVTSALVVLSVTFPP</sequence>
<feature type="chain" id="PRO_5021489719" evidence="3">
    <location>
        <begin position="26"/>
        <end position="367"/>
    </location>
</feature>
<dbReference type="STRING" id="205917.A0A4Y9ZDM8"/>
<keyword evidence="2" id="KW-0812">Transmembrane</keyword>
<evidence type="ECO:0000256" key="3">
    <source>
        <dbReference type="SAM" id="SignalP"/>
    </source>
</evidence>
<dbReference type="OrthoDB" id="3267335at2759"/>
<feature type="transmembrane region" description="Helical" evidence="2">
    <location>
        <begin position="342"/>
        <end position="365"/>
    </location>
</feature>
<accession>A0A4Y9ZDM8</accession>
<evidence type="ECO:0000256" key="1">
    <source>
        <dbReference type="SAM" id="MobiDB-lite"/>
    </source>
</evidence>
<protein>
    <submittedName>
        <fullName evidence="4">Uncharacterized protein</fullName>
    </submittedName>
</protein>
<feature type="compositionally biased region" description="Low complexity" evidence="1">
    <location>
        <begin position="205"/>
        <end position="252"/>
    </location>
</feature>
<keyword evidence="5" id="KW-1185">Reference proteome</keyword>
<keyword evidence="2" id="KW-0472">Membrane</keyword>
<feature type="region of interest" description="Disordered" evidence="1">
    <location>
        <begin position="172"/>
        <end position="252"/>
    </location>
</feature>